<dbReference type="VEuPathDB" id="FungiDB:BO97DRAFT_417421"/>
<name>A0A395HLV8_ASPHC</name>
<feature type="transmembrane region" description="Helical" evidence="2">
    <location>
        <begin position="6"/>
        <end position="23"/>
    </location>
</feature>
<feature type="region of interest" description="Disordered" evidence="1">
    <location>
        <begin position="136"/>
        <end position="179"/>
    </location>
</feature>
<organism evidence="3 4">
    <name type="scientific">Aspergillus homomorphus (strain CBS 101889)</name>
    <dbReference type="NCBI Taxonomy" id="1450537"/>
    <lineage>
        <taxon>Eukaryota</taxon>
        <taxon>Fungi</taxon>
        <taxon>Dikarya</taxon>
        <taxon>Ascomycota</taxon>
        <taxon>Pezizomycotina</taxon>
        <taxon>Eurotiomycetes</taxon>
        <taxon>Eurotiomycetidae</taxon>
        <taxon>Eurotiales</taxon>
        <taxon>Aspergillaceae</taxon>
        <taxon>Aspergillus</taxon>
        <taxon>Aspergillus subgen. Circumdati</taxon>
    </lineage>
</organism>
<dbReference type="RefSeq" id="XP_025547904.1">
    <property type="nucleotide sequence ID" value="XM_025696482.1"/>
</dbReference>
<dbReference type="Proteomes" id="UP000248961">
    <property type="component" value="Unassembled WGS sequence"/>
</dbReference>
<reference evidence="3 4" key="1">
    <citation type="submission" date="2018-02" db="EMBL/GenBank/DDBJ databases">
        <title>The genomes of Aspergillus section Nigri reveals drivers in fungal speciation.</title>
        <authorList>
            <consortium name="DOE Joint Genome Institute"/>
            <person name="Vesth T.C."/>
            <person name="Nybo J."/>
            <person name="Theobald S."/>
            <person name="Brandl J."/>
            <person name="Frisvad J.C."/>
            <person name="Nielsen K.F."/>
            <person name="Lyhne E.K."/>
            <person name="Kogle M.E."/>
            <person name="Kuo A."/>
            <person name="Riley R."/>
            <person name="Clum A."/>
            <person name="Nolan M."/>
            <person name="Lipzen A."/>
            <person name="Salamov A."/>
            <person name="Henrissat B."/>
            <person name="Wiebenga A."/>
            <person name="De vries R.P."/>
            <person name="Grigoriev I.V."/>
            <person name="Mortensen U.H."/>
            <person name="Andersen M.R."/>
            <person name="Baker S.E."/>
        </authorList>
    </citation>
    <scope>NUCLEOTIDE SEQUENCE [LARGE SCALE GENOMIC DNA]</scope>
    <source>
        <strain evidence="3 4">CBS 101889</strain>
    </source>
</reference>
<keyword evidence="2" id="KW-1133">Transmembrane helix</keyword>
<evidence type="ECO:0000313" key="3">
    <source>
        <dbReference type="EMBL" id="RAL08750.1"/>
    </source>
</evidence>
<proteinExistence type="predicted"/>
<dbReference type="EMBL" id="KZ824310">
    <property type="protein sequence ID" value="RAL08750.1"/>
    <property type="molecule type" value="Genomic_DNA"/>
</dbReference>
<feature type="compositionally biased region" description="Polar residues" evidence="1">
    <location>
        <begin position="155"/>
        <end position="179"/>
    </location>
</feature>
<gene>
    <name evidence="3" type="ORF">BO97DRAFT_417421</name>
</gene>
<evidence type="ECO:0000256" key="2">
    <source>
        <dbReference type="SAM" id="Phobius"/>
    </source>
</evidence>
<keyword evidence="2" id="KW-0812">Transmembrane</keyword>
<accession>A0A395HLV8</accession>
<dbReference type="GeneID" id="37200771"/>
<keyword evidence="4" id="KW-1185">Reference proteome</keyword>
<sequence>MSILPALIIAIIIAAIIAMSYFGPETDQEFQPTEENSFFDRLIRACERATYTCYQVTILLRAIADILVILQEIAEMLRMMHTDRDAGRPVAPSQCRVDADGLESCSVERMDVVREEVILCCLCDGGVEGGDRDDRDDCHDTHNSPDHSNHRNHSKSINTSNHSVGPPSIITTSGEFAHM</sequence>
<evidence type="ECO:0000313" key="4">
    <source>
        <dbReference type="Proteomes" id="UP000248961"/>
    </source>
</evidence>
<protein>
    <submittedName>
        <fullName evidence="3">Uncharacterized protein</fullName>
    </submittedName>
</protein>
<feature type="compositionally biased region" description="Basic and acidic residues" evidence="1">
    <location>
        <begin position="136"/>
        <end position="149"/>
    </location>
</feature>
<evidence type="ECO:0000256" key="1">
    <source>
        <dbReference type="SAM" id="MobiDB-lite"/>
    </source>
</evidence>
<keyword evidence="2" id="KW-0472">Membrane</keyword>
<dbReference type="AlphaFoldDB" id="A0A395HLV8"/>